<proteinExistence type="predicted"/>
<dbReference type="Gene3D" id="2.40.128.20">
    <property type="match status" value="1"/>
</dbReference>
<dbReference type="GO" id="GO:0005576">
    <property type="term" value="C:extracellular region"/>
    <property type="evidence" value="ECO:0007669"/>
    <property type="project" value="UniProtKB-SubCell"/>
</dbReference>
<evidence type="ECO:0000256" key="2">
    <source>
        <dbReference type="ARBA" id="ARBA00022525"/>
    </source>
</evidence>
<keyword evidence="7" id="KW-1185">Reference proteome</keyword>
<dbReference type="Proteomes" id="UP000261640">
    <property type="component" value="Unplaced"/>
</dbReference>
<evidence type="ECO:0000313" key="7">
    <source>
        <dbReference type="Proteomes" id="UP000261640"/>
    </source>
</evidence>
<evidence type="ECO:0000256" key="3">
    <source>
        <dbReference type="ARBA" id="ARBA00022729"/>
    </source>
</evidence>
<dbReference type="GeneTree" id="ENSGT00940000166223"/>
<name>A0A7N8YF66_9TELE</name>
<evidence type="ECO:0000313" key="6">
    <source>
        <dbReference type="Ensembl" id="ENSMAMP00000059588.1"/>
    </source>
</evidence>
<dbReference type="InParanoid" id="A0A7N8YF66"/>
<reference evidence="6" key="2">
    <citation type="submission" date="2025-09" db="UniProtKB">
        <authorList>
            <consortium name="Ensembl"/>
        </authorList>
    </citation>
    <scope>IDENTIFICATION</scope>
</reference>
<keyword evidence="2" id="KW-0964">Secreted</keyword>
<dbReference type="AlphaFoldDB" id="A0A7N8YF66"/>
<feature type="signal peptide" evidence="5">
    <location>
        <begin position="1"/>
        <end position="18"/>
    </location>
</feature>
<dbReference type="InterPro" id="IPR012674">
    <property type="entry name" value="Calycin"/>
</dbReference>
<sequence>MFAVCTIGLLFLISLSHSALNDCDGVVQPLTELDPRQFEGRWALVAGSIKIIEPERPLQASDSHYCSVTIEFYNRTFVKASRLGDTCSYLTSNITLEGHNYNFTKGIANFNGTFFHTSCVDCGMLTFNVDAPFHKSSEVYLFSRRRKVDDKDIEWFGRQVECLNMPPHFVMDPTKSLCLEENIKT</sequence>
<protein>
    <recommendedName>
        <fullName evidence="8">Apolipoprotein M</fullName>
    </recommendedName>
</protein>
<feature type="chain" id="PRO_5031443301" description="Apolipoprotein M" evidence="5">
    <location>
        <begin position="19"/>
        <end position="185"/>
    </location>
</feature>
<keyword evidence="3 5" id="KW-0732">Signal</keyword>
<keyword evidence="4" id="KW-0325">Glycoprotein</keyword>
<evidence type="ECO:0000256" key="4">
    <source>
        <dbReference type="ARBA" id="ARBA00023180"/>
    </source>
</evidence>
<dbReference type="Ensembl" id="ENSMAMT00000057636.1">
    <property type="protein sequence ID" value="ENSMAMP00000059588.1"/>
    <property type="gene ID" value="ENSMAMG00000025769.1"/>
</dbReference>
<dbReference type="SUPFAM" id="SSF50814">
    <property type="entry name" value="Lipocalins"/>
    <property type="match status" value="1"/>
</dbReference>
<dbReference type="PANTHER" id="PTHR11967:SF2">
    <property type="entry name" value="ALPHA-1-ACID GLYCOPROTEIN 1"/>
    <property type="match status" value="1"/>
</dbReference>
<evidence type="ECO:0008006" key="8">
    <source>
        <dbReference type="Google" id="ProtNLM"/>
    </source>
</evidence>
<evidence type="ECO:0000256" key="5">
    <source>
        <dbReference type="SAM" id="SignalP"/>
    </source>
</evidence>
<organism evidence="6 7">
    <name type="scientific">Mastacembelus armatus</name>
    <name type="common">zig-zag eel</name>
    <dbReference type="NCBI Taxonomy" id="205130"/>
    <lineage>
        <taxon>Eukaryota</taxon>
        <taxon>Metazoa</taxon>
        <taxon>Chordata</taxon>
        <taxon>Craniata</taxon>
        <taxon>Vertebrata</taxon>
        <taxon>Euteleostomi</taxon>
        <taxon>Actinopterygii</taxon>
        <taxon>Neopterygii</taxon>
        <taxon>Teleostei</taxon>
        <taxon>Neoteleostei</taxon>
        <taxon>Acanthomorphata</taxon>
        <taxon>Anabantaria</taxon>
        <taxon>Synbranchiformes</taxon>
        <taxon>Mastacembelidae</taxon>
        <taxon>Mastacembelus</taxon>
    </lineage>
</organism>
<dbReference type="PANTHER" id="PTHR11967">
    <property type="entry name" value="ALPHA-1-ACID GLYCOPROTEIN"/>
    <property type="match status" value="1"/>
</dbReference>
<accession>A0A7N8YF66</accession>
<evidence type="ECO:0000256" key="1">
    <source>
        <dbReference type="ARBA" id="ARBA00004613"/>
    </source>
</evidence>
<reference evidence="6" key="1">
    <citation type="submission" date="2025-08" db="UniProtKB">
        <authorList>
            <consortium name="Ensembl"/>
        </authorList>
    </citation>
    <scope>IDENTIFICATION</scope>
</reference>
<comment type="subcellular location">
    <subcellularLocation>
        <location evidence="1">Secreted</location>
    </subcellularLocation>
</comment>